<organism evidence="1 2">
    <name type="scientific">Desulfotomaculum copahuensis</name>
    <dbReference type="NCBI Taxonomy" id="1838280"/>
    <lineage>
        <taxon>Bacteria</taxon>
        <taxon>Bacillati</taxon>
        <taxon>Bacillota</taxon>
        <taxon>Clostridia</taxon>
        <taxon>Eubacteriales</taxon>
        <taxon>Desulfotomaculaceae</taxon>
        <taxon>Desulfotomaculum</taxon>
    </lineage>
</organism>
<reference evidence="1 2" key="1">
    <citation type="submission" date="2016-04" db="EMBL/GenBank/DDBJ databases">
        <authorList>
            <person name="Evans L.H."/>
            <person name="Alamgir A."/>
            <person name="Owens N."/>
            <person name="Weber N.D."/>
            <person name="Virtaneva K."/>
            <person name="Barbian K."/>
            <person name="Babar A."/>
            <person name="Rosenke K."/>
        </authorList>
    </citation>
    <scope>NUCLEOTIDE SEQUENCE [LARGE SCALE GENOMIC DNA]</scope>
    <source>
        <strain evidence="1 2">LMa1</strain>
    </source>
</reference>
<name>A0A1B7LDS2_9FIRM</name>
<gene>
    <name evidence="1" type="ORF">A6M21_00170</name>
</gene>
<accession>A0A1B7LDS2</accession>
<proteinExistence type="predicted"/>
<dbReference type="AlphaFoldDB" id="A0A1B7LDS2"/>
<dbReference type="EMBL" id="LYVF01000165">
    <property type="protein sequence ID" value="OAT81251.1"/>
    <property type="molecule type" value="Genomic_DNA"/>
</dbReference>
<evidence type="ECO:0000313" key="2">
    <source>
        <dbReference type="Proteomes" id="UP000078532"/>
    </source>
</evidence>
<comment type="caution">
    <text evidence="1">The sequence shown here is derived from an EMBL/GenBank/DDBJ whole genome shotgun (WGS) entry which is preliminary data.</text>
</comment>
<sequence>MLTACRCANSPVADRAGFPPERGVATAGAMTSQKGRTLRGAGFFAVYGRAACRLNRRAAAENFWQEQITGASKGKYHCPDGPSGL</sequence>
<dbReference type="Proteomes" id="UP000078532">
    <property type="component" value="Unassembled WGS sequence"/>
</dbReference>
<keyword evidence="2" id="KW-1185">Reference proteome</keyword>
<evidence type="ECO:0000313" key="1">
    <source>
        <dbReference type="EMBL" id="OAT81251.1"/>
    </source>
</evidence>
<protein>
    <submittedName>
        <fullName evidence="1">Uncharacterized protein</fullName>
    </submittedName>
</protein>